<sequence>MLFRDLLLVCLALLPVATQAARLPIPGLAGGNFFTKEVESIQERRFRDLIRQRTDYSCGAAALATLLREAYRLDVDEMAVIEGMLEVADLQLVERQGFSMLDMKNYLQTEGFRAKGYRLQANMLASVKVPTIVLVEIRGFKHFVVMQKATDQWVYIGDPALGHRRLTLDEFTQGWNGIVFAVIGPGYDRHNSLLSPPQPLTARDRVNGFNPIQDSELIEFGFSHSDFF</sequence>
<feature type="domain" description="Peptidase C39" evidence="2">
    <location>
        <begin position="52"/>
        <end position="182"/>
    </location>
</feature>
<dbReference type="GO" id="GO:0006508">
    <property type="term" value="P:proteolysis"/>
    <property type="evidence" value="ECO:0007669"/>
    <property type="project" value="InterPro"/>
</dbReference>
<gene>
    <name evidence="3" type="ORF">DMO17_13895</name>
</gene>
<evidence type="ECO:0000256" key="1">
    <source>
        <dbReference type="SAM" id="SignalP"/>
    </source>
</evidence>
<feature type="signal peptide" evidence="1">
    <location>
        <begin position="1"/>
        <end position="20"/>
    </location>
</feature>
<reference evidence="3 4" key="1">
    <citation type="submission" date="2018-06" db="EMBL/GenBank/DDBJ databases">
        <title>Pseudomonas diversity within urban Lake Michigan freshwaters.</title>
        <authorList>
            <person name="Batrich M."/>
            <person name="Hatzopoulos T."/>
            <person name="Putonti C."/>
        </authorList>
    </citation>
    <scope>NUCLEOTIDE SEQUENCE [LARGE SCALE GENOMIC DNA]</scope>
    <source>
        <strain evidence="3 4">MB-090714</strain>
    </source>
</reference>
<dbReference type="Pfam" id="PF03412">
    <property type="entry name" value="Peptidase_C39"/>
    <property type="match status" value="1"/>
</dbReference>
<dbReference type="GO" id="GO:0005524">
    <property type="term" value="F:ATP binding"/>
    <property type="evidence" value="ECO:0007669"/>
    <property type="project" value="InterPro"/>
</dbReference>
<dbReference type="Gene3D" id="3.90.70.10">
    <property type="entry name" value="Cysteine proteinases"/>
    <property type="match status" value="1"/>
</dbReference>
<comment type="caution">
    <text evidence="3">The sequence shown here is derived from an EMBL/GenBank/DDBJ whole genome shotgun (WGS) entry which is preliminary data.</text>
</comment>
<organism evidence="3 4">
    <name type="scientific">Aquipseudomonas alcaligenes</name>
    <name type="common">Pseudomonas alcaligenes</name>
    <dbReference type="NCBI Taxonomy" id="43263"/>
    <lineage>
        <taxon>Bacteria</taxon>
        <taxon>Pseudomonadati</taxon>
        <taxon>Pseudomonadota</taxon>
        <taxon>Gammaproteobacteria</taxon>
        <taxon>Pseudomonadales</taxon>
        <taxon>Pseudomonadaceae</taxon>
        <taxon>Aquipseudomonas</taxon>
    </lineage>
</organism>
<dbReference type="GO" id="GO:0008233">
    <property type="term" value="F:peptidase activity"/>
    <property type="evidence" value="ECO:0007669"/>
    <property type="project" value="InterPro"/>
</dbReference>
<evidence type="ECO:0000313" key="4">
    <source>
        <dbReference type="Proteomes" id="UP000248146"/>
    </source>
</evidence>
<keyword evidence="1" id="KW-0732">Signal</keyword>
<protein>
    <submittedName>
        <fullName evidence="3">Peptidase C39</fullName>
    </submittedName>
</protein>
<dbReference type="OrthoDB" id="13401at2"/>
<evidence type="ECO:0000259" key="2">
    <source>
        <dbReference type="PROSITE" id="PS50990"/>
    </source>
</evidence>
<name>A0A2V4LCP5_AQUAC</name>
<feature type="chain" id="PRO_5016129343" evidence="1">
    <location>
        <begin position="21"/>
        <end position="228"/>
    </location>
</feature>
<proteinExistence type="predicted"/>
<dbReference type="GO" id="GO:0016020">
    <property type="term" value="C:membrane"/>
    <property type="evidence" value="ECO:0007669"/>
    <property type="project" value="InterPro"/>
</dbReference>
<dbReference type="PROSITE" id="PS50990">
    <property type="entry name" value="PEPTIDASE_C39"/>
    <property type="match status" value="1"/>
</dbReference>
<dbReference type="RefSeq" id="WP_110683088.1">
    <property type="nucleotide sequence ID" value="NZ_CP154874.1"/>
</dbReference>
<dbReference type="EMBL" id="QJRX01000007">
    <property type="protein sequence ID" value="PYC22550.1"/>
    <property type="molecule type" value="Genomic_DNA"/>
</dbReference>
<dbReference type="Proteomes" id="UP000248146">
    <property type="component" value="Unassembled WGS sequence"/>
</dbReference>
<dbReference type="AlphaFoldDB" id="A0A2V4LCP5"/>
<dbReference type="CDD" id="cd02423">
    <property type="entry name" value="Peptidase_C39G"/>
    <property type="match status" value="1"/>
</dbReference>
<dbReference type="InterPro" id="IPR005074">
    <property type="entry name" value="Peptidase_C39"/>
</dbReference>
<accession>A0A2V4LCP5</accession>
<evidence type="ECO:0000313" key="3">
    <source>
        <dbReference type="EMBL" id="PYC22550.1"/>
    </source>
</evidence>